<proteinExistence type="predicted"/>
<dbReference type="RefSeq" id="WP_019193219.1">
    <property type="nucleotide sequence ID" value="NZ_LT629765.1"/>
</dbReference>
<dbReference type="InterPro" id="IPR036661">
    <property type="entry name" value="Luciferase-like_sf"/>
</dbReference>
<reference evidence="6 7" key="1">
    <citation type="submission" date="2016-10" db="EMBL/GenBank/DDBJ databases">
        <authorList>
            <person name="de Groot N.N."/>
        </authorList>
    </citation>
    <scope>NUCLEOTIDE SEQUENCE [LARGE SCALE GENOMIC DNA]</scope>
    <source>
        <strain evidence="6 7">DSM 45434</strain>
    </source>
</reference>
<evidence type="ECO:0000256" key="3">
    <source>
        <dbReference type="ARBA" id="ARBA00023002"/>
    </source>
</evidence>
<protein>
    <submittedName>
        <fullName evidence="6">Luciferase-like monooxygenase</fullName>
    </submittedName>
</protein>
<gene>
    <name evidence="6" type="ORF">SAMN04488539_0422</name>
</gene>
<dbReference type="OrthoDB" id="4412557at2"/>
<dbReference type="SUPFAM" id="SSF51679">
    <property type="entry name" value="Bacterial luciferase-like"/>
    <property type="match status" value="1"/>
</dbReference>
<evidence type="ECO:0000259" key="5">
    <source>
        <dbReference type="Pfam" id="PF00296"/>
    </source>
</evidence>
<keyword evidence="4 6" id="KW-0503">Monooxygenase</keyword>
<dbReference type="PANTHER" id="PTHR30011:SF16">
    <property type="entry name" value="C2H2 FINGER DOMAIN TRANSCRIPTION FACTOR (EUROFUNG)-RELATED"/>
    <property type="match status" value="1"/>
</dbReference>
<evidence type="ECO:0000256" key="1">
    <source>
        <dbReference type="ARBA" id="ARBA00022630"/>
    </source>
</evidence>
<organism evidence="6 7">
    <name type="scientific">Corynebacterium timonense</name>
    <dbReference type="NCBI Taxonomy" id="441500"/>
    <lineage>
        <taxon>Bacteria</taxon>
        <taxon>Bacillati</taxon>
        <taxon>Actinomycetota</taxon>
        <taxon>Actinomycetes</taxon>
        <taxon>Mycobacteriales</taxon>
        <taxon>Corynebacteriaceae</taxon>
        <taxon>Corynebacterium</taxon>
    </lineage>
</organism>
<sequence length="311" mass="32753">MTHTTTARPSDFIISVGLSVGAPEDVEKRVRLLDASGIDLVTLADSFVNAAPDVPVDASTLAPYLGARTRQIGIVPEISTTHTEPFHVSTATASLDYVARARGEWLAAPSLSEEDAAATGRRPAAPSEAAWAETVQVIDVVRKLWTSWDADAEIRDARTGRFLDLDRVNYVDATLTDSVGKEYTIKGPSITPQPPQGTPPVFVRSESAQTPAAAAADVVLLTGPDALERARAEQGAVLPALEAPAGAAEIGAWFDEQLTAAREGGLRGVHLEIADNDAAAVRALATLVRDSNGRFGHHAGSRSLRARLGLA</sequence>
<dbReference type="GO" id="GO:0004497">
    <property type="term" value="F:monooxygenase activity"/>
    <property type="evidence" value="ECO:0007669"/>
    <property type="project" value="UniProtKB-KW"/>
</dbReference>
<name>A0A1H1M3B0_9CORY</name>
<dbReference type="InterPro" id="IPR011251">
    <property type="entry name" value="Luciferase-like_dom"/>
</dbReference>
<feature type="domain" description="Luciferase-like" evidence="5">
    <location>
        <begin position="22"/>
        <end position="231"/>
    </location>
</feature>
<keyword evidence="2" id="KW-0288">FMN</keyword>
<evidence type="ECO:0000313" key="6">
    <source>
        <dbReference type="EMBL" id="SDR81177.1"/>
    </source>
</evidence>
<dbReference type="AlphaFoldDB" id="A0A1H1M3B0"/>
<dbReference type="PANTHER" id="PTHR30011">
    <property type="entry name" value="ALKANESULFONATE MONOOXYGENASE-RELATED"/>
    <property type="match status" value="1"/>
</dbReference>
<evidence type="ECO:0000313" key="7">
    <source>
        <dbReference type="Proteomes" id="UP000182237"/>
    </source>
</evidence>
<dbReference type="InterPro" id="IPR051260">
    <property type="entry name" value="Diverse_substr_monoxygenases"/>
</dbReference>
<dbReference type="Pfam" id="PF00296">
    <property type="entry name" value="Bac_luciferase"/>
    <property type="match status" value="1"/>
</dbReference>
<dbReference type="Gene3D" id="3.20.20.30">
    <property type="entry name" value="Luciferase-like domain"/>
    <property type="match status" value="1"/>
</dbReference>
<keyword evidence="7" id="KW-1185">Reference proteome</keyword>
<dbReference type="GO" id="GO:0016705">
    <property type="term" value="F:oxidoreductase activity, acting on paired donors, with incorporation or reduction of molecular oxygen"/>
    <property type="evidence" value="ECO:0007669"/>
    <property type="project" value="InterPro"/>
</dbReference>
<keyword evidence="1" id="KW-0285">Flavoprotein</keyword>
<evidence type="ECO:0000256" key="4">
    <source>
        <dbReference type="ARBA" id="ARBA00023033"/>
    </source>
</evidence>
<dbReference type="EMBL" id="LT629765">
    <property type="protein sequence ID" value="SDR81177.1"/>
    <property type="molecule type" value="Genomic_DNA"/>
</dbReference>
<evidence type="ECO:0000256" key="2">
    <source>
        <dbReference type="ARBA" id="ARBA00022643"/>
    </source>
</evidence>
<dbReference type="eggNOG" id="COG2141">
    <property type="taxonomic scope" value="Bacteria"/>
</dbReference>
<dbReference type="STRING" id="1203190.GCA_000312345_00351"/>
<dbReference type="Proteomes" id="UP000182237">
    <property type="component" value="Chromosome I"/>
</dbReference>
<accession>A0A1H1M3B0</accession>
<keyword evidence="3" id="KW-0560">Oxidoreductase</keyword>